<dbReference type="EMBL" id="WJXA01000013">
    <property type="protein sequence ID" value="KAF7119883.1"/>
    <property type="molecule type" value="Genomic_DNA"/>
</dbReference>
<comment type="caution">
    <text evidence="1">The sequence shown here is derived from an EMBL/GenBank/DDBJ whole genome shotgun (WGS) entry which is preliminary data.</text>
</comment>
<evidence type="ECO:0000313" key="2">
    <source>
        <dbReference type="Proteomes" id="UP000626092"/>
    </source>
</evidence>
<name>A0A834G586_RHOSS</name>
<dbReference type="Proteomes" id="UP000626092">
    <property type="component" value="Unassembled WGS sequence"/>
</dbReference>
<protein>
    <submittedName>
        <fullName evidence="1">Uncharacterized protein</fullName>
    </submittedName>
</protein>
<evidence type="ECO:0000313" key="1">
    <source>
        <dbReference type="EMBL" id="KAF7119883.1"/>
    </source>
</evidence>
<gene>
    <name evidence="1" type="ORF">RHSIM_Rhsim13G0105700</name>
</gene>
<organism evidence="1 2">
    <name type="scientific">Rhododendron simsii</name>
    <name type="common">Sims's rhododendron</name>
    <dbReference type="NCBI Taxonomy" id="118357"/>
    <lineage>
        <taxon>Eukaryota</taxon>
        <taxon>Viridiplantae</taxon>
        <taxon>Streptophyta</taxon>
        <taxon>Embryophyta</taxon>
        <taxon>Tracheophyta</taxon>
        <taxon>Spermatophyta</taxon>
        <taxon>Magnoliopsida</taxon>
        <taxon>eudicotyledons</taxon>
        <taxon>Gunneridae</taxon>
        <taxon>Pentapetalae</taxon>
        <taxon>asterids</taxon>
        <taxon>Ericales</taxon>
        <taxon>Ericaceae</taxon>
        <taxon>Ericoideae</taxon>
        <taxon>Rhodoreae</taxon>
        <taxon>Rhododendron</taxon>
    </lineage>
</organism>
<keyword evidence="2" id="KW-1185">Reference proteome</keyword>
<proteinExistence type="predicted"/>
<dbReference type="AlphaFoldDB" id="A0A834G586"/>
<accession>A0A834G586</accession>
<sequence>METSPPPPPWAPPSSRRVTLLGVSGFRPNRIVASCRVVVIKLGMLLVAPINSSTWLLVLSNGLVVATVGGGYGVTAGLRPVLGGGDSPIVVDRFRVF</sequence>
<reference evidence="1" key="1">
    <citation type="submission" date="2019-11" db="EMBL/GenBank/DDBJ databases">
        <authorList>
            <person name="Liu Y."/>
            <person name="Hou J."/>
            <person name="Li T.-Q."/>
            <person name="Guan C.-H."/>
            <person name="Wu X."/>
            <person name="Wu H.-Z."/>
            <person name="Ling F."/>
            <person name="Zhang R."/>
            <person name="Shi X.-G."/>
            <person name="Ren J.-P."/>
            <person name="Chen E.-F."/>
            <person name="Sun J.-M."/>
        </authorList>
    </citation>
    <scope>NUCLEOTIDE SEQUENCE</scope>
    <source>
        <strain evidence="1">Adult_tree_wgs_1</strain>
        <tissue evidence="1">Leaves</tissue>
    </source>
</reference>